<feature type="domain" description="Inner membrane protein YqiJ OB-fold" evidence="2">
    <location>
        <begin position="164"/>
        <end position="226"/>
    </location>
</feature>
<evidence type="ECO:0000259" key="3">
    <source>
        <dbReference type="Pfam" id="PF21001"/>
    </source>
</evidence>
<evidence type="ECO:0000259" key="2">
    <source>
        <dbReference type="Pfam" id="PF07290"/>
    </source>
</evidence>
<name>A0ABU5DZQ7_9PROT</name>
<dbReference type="RefSeq" id="WP_320501243.1">
    <property type="nucleotide sequence ID" value="NZ_JAXCLX010000002.1"/>
</dbReference>
<organism evidence="4 5">
    <name type="scientific">Dongia rigui</name>
    <dbReference type="NCBI Taxonomy" id="940149"/>
    <lineage>
        <taxon>Bacteria</taxon>
        <taxon>Pseudomonadati</taxon>
        <taxon>Pseudomonadota</taxon>
        <taxon>Alphaproteobacteria</taxon>
        <taxon>Rhodospirillales</taxon>
        <taxon>Dongiaceae</taxon>
        <taxon>Dongia</taxon>
    </lineage>
</organism>
<dbReference type="Proteomes" id="UP001271769">
    <property type="component" value="Unassembled WGS sequence"/>
</dbReference>
<evidence type="ECO:0000313" key="5">
    <source>
        <dbReference type="Proteomes" id="UP001271769"/>
    </source>
</evidence>
<sequence>MNDGSVLEFISGAGTRPFAIAGMILLGLLAIEVISMFMGVSLSAKIDAMFDFDAPDVPDLDHGGIAAGGLDAHGIEGGMFGTAWDWLNAGRVPLLVWIMGWLGTFAAFGYLAQALAHLVIGFLPAWIVAFPAAVAAVPVTRNVSRFIGYVVPRDESYAVTADDLVGLTGVVALGPVTAENIGRVTVRDAHGNKHFPWVRSAASDVEIAIGATVLLTERRGTEYIAIPADPKLVAGKR</sequence>
<keyword evidence="1" id="KW-0472">Membrane</keyword>
<evidence type="ECO:0000256" key="1">
    <source>
        <dbReference type="SAM" id="Phobius"/>
    </source>
</evidence>
<evidence type="ECO:0000313" key="4">
    <source>
        <dbReference type="EMBL" id="MDY0872769.1"/>
    </source>
</evidence>
<protein>
    <submittedName>
        <fullName evidence="4">DUF1449 family protein</fullName>
    </submittedName>
</protein>
<feature type="domain" description="Inner membrane protein YqiJ N-terminal" evidence="3">
    <location>
        <begin position="17"/>
        <end position="141"/>
    </location>
</feature>
<feature type="transmembrane region" description="Helical" evidence="1">
    <location>
        <begin position="118"/>
        <end position="139"/>
    </location>
</feature>
<dbReference type="EMBL" id="JAXCLX010000002">
    <property type="protein sequence ID" value="MDY0872769.1"/>
    <property type="molecule type" value="Genomic_DNA"/>
</dbReference>
<keyword evidence="1" id="KW-1133">Transmembrane helix</keyword>
<dbReference type="InterPro" id="IPR048376">
    <property type="entry name" value="YqiJ_N"/>
</dbReference>
<feature type="transmembrane region" description="Helical" evidence="1">
    <location>
        <begin position="20"/>
        <end position="40"/>
    </location>
</feature>
<gene>
    <name evidence="4" type="ORF">SMD31_12575</name>
</gene>
<feature type="transmembrane region" description="Helical" evidence="1">
    <location>
        <begin position="94"/>
        <end position="112"/>
    </location>
</feature>
<keyword evidence="1" id="KW-0812">Transmembrane</keyword>
<proteinExistence type="predicted"/>
<dbReference type="InterPro" id="IPR010840">
    <property type="entry name" value="YqiJ_OB"/>
</dbReference>
<dbReference type="Pfam" id="PF07290">
    <property type="entry name" value="YqiJ_OB"/>
    <property type="match status" value="1"/>
</dbReference>
<accession>A0ABU5DZQ7</accession>
<keyword evidence="5" id="KW-1185">Reference proteome</keyword>
<comment type="caution">
    <text evidence="4">The sequence shown here is derived from an EMBL/GenBank/DDBJ whole genome shotgun (WGS) entry which is preliminary data.</text>
</comment>
<reference evidence="4 5" key="1">
    <citation type="journal article" date="2013" name="Antonie Van Leeuwenhoek">
        <title>Dongia rigui sp. nov., isolated from freshwater of a large wetland in Korea.</title>
        <authorList>
            <person name="Baik K.S."/>
            <person name="Hwang Y.M."/>
            <person name="Choi J.S."/>
            <person name="Kwon J."/>
            <person name="Seong C.N."/>
        </authorList>
    </citation>
    <scope>NUCLEOTIDE SEQUENCE [LARGE SCALE GENOMIC DNA]</scope>
    <source>
        <strain evidence="4 5">04SU4-P</strain>
    </source>
</reference>
<dbReference type="Pfam" id="PF21001">
    <property type="entry name" value="YqiJ_N"/>
    <property type="match status" value="1"/>
</dbReference>